<dbReference type="InterPro" id="IPR003115">
    <property type="entry name" value="ParB_N"/>
</dbReference>
<gene>
    <name evidence="3" type="ORF">J2853_007859</name>
</gene>
<evidence type="ECO:0000313" key="4">
    <source>
        <dbReference type="Proteomes" id="UP001225356"/>
    </source>
</evidence>
<dbReference type="RefSeq" id="WP_307566090.1">
    <property type="nucleotide sequence ID" value="NZ_JAUSQU010000001.1"/>
</dbReference>
<proteinExistence type="predicted"/>
<dbReference type="PANTHER" id="PTHR33375">
    <property type="entry name" value="CHROMOSOME-PARTITIONING PROTEIN PARB-RELATED"/>
    <property type="match status" value="1"/>
</dbReference>
<name>A0ABT9QPF5_9ACTN</name>
<comment type="caution">
    <text evidence="3">The sequence shown here is derived from an EMBL/GenBank/DDBJ whole genome shotgun (WGS) entry which is preliminary data.</text>
</comment>
<reference evidence="3 4" key="1">
    <citation type="submission" date="2023-07" db="EMBL/GenBank/DDBJ databases">
        <title>Sequencing the genomes of 1000 actinobacteria strains.</title>
        <authorList>
            <person name="Klenk H.-P."/>
        </authorList>
    </citation>
    <scope>NUCLEOTIDE SEQUENCE [LARGE SCALE GENOMIC DNA]</scope>
    <source>
        <strain evidence="3 4">DSM 46740</strain>
    </source>
</reference>
<evidence type="ECO:0000256" key="1">
    <source>
        <dbReference type="SAM" id="MobiDB-lite"/>
    </source>
</evidence>
<protein>
    <submittedName>
        <fullName evidence="3">ParB/RepB/Spo0J family partition protein</fullName>
    </submittedName>
</protein>
<dbReference type="SMART" id="SM00470">
    <property type="entry name" value="ParB"/>
    <property type="match status" value="1"/>
</dbReference>
<accession>A0ABT9QPF5</accession>
<dbReference type="Pfam" id="PF02195">
    <property type="entry name" value="ParB_N"/>
    <property type="match status" value="1"/>
</dbReference>
<feature type="compositionally biased region" description="Basic and acidic residues" evidence="1">
    <location>
        <begin position="230"/>
        <end position="243"/>
    </location>
</feature>
<dbReference type="InterPro" id="IPR050336">
    <property type="entry name" value="Chromosome_partition/occlusion"/>
</dbReference>
<sequence length="325" mass="36512">MGLEVVRTGAEISLGEIQASRQKVRKKTGDLGISDLLNSMKRHGQIHAVSLLKNDDGTYELINGHRRHTAALKGGIPTLRANIYSIPPDEEEERELLIQQHLYAANMAEPLIDLERGYMFKAVKEDFGLDDSGVAACFEGETEDSVRKALSLLEIDEHALQVVQAYPDKFDEATLRVLAEYASPEKRAWRLKPGEQVRVAEMVARQENKLAAVDARELEKEIRGVVKTRRNEAHAKSQEEKGAKQTKPHNRLIGSDEAAVKALFKRIEQLELAVRELHSKGVHEITEIRLADKRDATDRLYEAASQVESFINTKLAPLPTMRKEP</sequence>
<evidence type="ECO:0000313" key="3">
    <source>
        <dbReference type="EMBL" id="MDP9848648.1"/>
    </source>
</evidence>
<evidence type="ECO:0000259" key="2">
    <source>
        <dbReference type="SMART" id="SM00470"/>
    </source>
</evidence>
<dbReference type="Gene3D" id="3.90.1530.10">
    <property type="entry name" value="Conserved hypothetical protein from pyrococcus furiosus pfu- 392566-001, ParB domain"/>
    <property type="match status" value="1"/>
</dbReference>
<dbReference type="EMBL" id="JAUSQU010000001">
    <property type="protein sequence ID" value="MDP9848648.1"/>
    <property type="molecule type" value="Genomic_DNA"/>
</dbReference>
<keyword evidence="4" id="KW-1185">Reference proteome</keyword>
<dbReference type="SUPFAM" id="SSF110849">
    <property type="entry name" value="ParB/Sulfiredoxin"/>
    <property type="match status" value="1"/>
</dbReference>
<feature type="region of interest" description="Disordered" evidence="1">
    <location>
        <begin position="230"/>
        <end position="249"/>
    </location>
</feature>
<feature type="domain" description="ParB-like N-terminal" evidence="2">
    <location>
        <begin position="10"/>
        <end position="102"/>
    </location>
</feature>
<dbReference type="InterPro" id="IPR036086">
    <property type="entry name" value="ParB/Sulfiredoxin_sf"/>
</dbReference>
<dbReference type="PANTHER" id="PTHR33375:SF1">
    <property type="entry name" value="CHROMOSOME-PARTITIONING PROTEIN PARB-RELATED"/>
    <property type="match status" value="1"/>
</dbReference>
<dbReference type="Proteomes" id="UP001225356">
    <property type="component" value="Unassembled WGS sequence"/>
</dbReference>
<organism evidence="3 4">
    <name type="scientific">Streptosporangium lutulentum</name>
    <dbReference type="NCBI Taxonomy" id="1461250"/>
    <lineage>
        <taxon>Bacteria</taxon>
        <taxon>Bacillati</taxon>
        <taxon>Actinomycetota</taxon>
        <taxon>Actinomycetes</taxon>
        <taxon>Streptosporangiales</taxon>
        <taxon>Streptosporangiaceae</taxon>
        <taxon>Streptosporangium</taxon>
    </lineage>
</organism>